<dbReference type="AlphaFoldDB" id="A0A0C2CPR7"/>
<evidence type="ECO:0000313" key="3">
    <source>
        <dbReference type="Proteomes" id="UP000054047"/>
    </source>
</evidence>
<accession>A0A0C2CPR7</accession>
<evidence type="ECO:0000256" key="1">
    <source>
        <dbReference type="SAM" id="SignalP"/>
    </source>
</evidence>
<dbReference type="InterPro" id="IPR001888">
    <property type="entry name" value="Transposase_1"/>
</dbReference>
<reference evidence="2 3" key="1">
    <citation type="submission" date="2013-12" db="EMBL/GenBank/DDBJ databases">
        <title>Draft genome of the parsitic nematode Ancylostoma duodenale.</title>
        <authorList>
            <person name="Mitreva M."/>
        </authorList>
    </citation>
    <scope>NUCLEOTIDE SEQUENCE [LARGE SCALE GENOMIC DNA]</scope>
    <source>
        <strain evidence="2 3">Zhejiang</strain>
    </source>
</reference>
<feature type="signal peptide" evidence="1">
    <location>
        <begin position="1"/>
        <end position="22"/>
    </location>
</feature>
<evidence type="ECO:0008006" key="4">
    <source>
        <dbReference type="Google" id="ProtNLM"/>
    </source>
</evidence>
<dbReference type="PANTHER" id="PTHR46060:SF2">
    <property type="entry name" value="HISTONE-LYSINE N-METHYLTRANSFERASE SETMAR"/>
    <property type="match status" value="1"/>
</dbReference>
<organism evidence="2 3">
    <name type="scientific">Ancylostoma duodenale</name>
    <dbReference type="NCBI Taxonomy" id="51022"/>
    <lineage>
        <taxon>Eukaryota</taxon>
        <taxon>Metazoa</taxon>
        <taxon>Ecdysozoa</taxon>
        <taxon>Nematoda</taxon>
        <taxon>Chromadorea</taxon>
        <taxon>Rhabditida</taxon>
        <taxon>Rhabditina</taxon>
        <taxon>Rhabditomorpha</taxon>
        <taxon>Strongyloidea</taxon>
        <taxon>Ancylostomatidae</taxon>
        <taxon>Ancylostomatinae</taxon>
        <taxon>Ancylostoma</taxon>
    </lineage>
</organism>
<dbReference type="GO" id="GO:0000014">
    <property type="term" value="F:single-stranded DNA endodeoxyribonuclease activity"/>
    <property type="evidence" value="ECO:0007669"/>
    <property type="project" value="TreeGrafter"/>
</dbReference>
<sequence>MMTTAWIHPCLHASALAPLTRGKLFLTTGTRTRVDEQSFSYRPRSSWVRKLGKSSRSSRNESAVGNRSAASTELQIIEALYKADPGKSVFDLATELGVSPATVLSYLRSNVLKDAILNEPQLQNRLEICSALSLRNRREPFLSRIVTYGVKKLYFEYRKRLPYFPLDAARNLEQDIPGKKVLLTVWWSSRGVIYHQILERYEEMTTCSFYKHIAKARSLHCVMSLGMLIALIN</sequence>
<dbReference type="OrthoDB" id="9970333at2759"/>
<dbReference type="GO" id="GO:0042800">
    <property type="term" value="F:histone H3K4 methyltransferase activity"/>
    <property type="evidence" value="ECO:0007669"/>
    <property type="project" value="TreeGrafter"/>
</dbReference>
<name>A0A0C2CPR7_9BILA</name>
<protein>
    <recommendedName>
        <fullName evidence="4">HTH iclR-type domain-containing protein</fullName>
    </recommendedName>
</protein>
<dbReference type="GO" id="GO:0031297">
    <property type="term" value="P:replication fork processing"/>
    <property type="evidence" value="ECO:0007669"/>
    <property type="project" value="TreeGrafter"/>
</dbReference>
<evidence type="ECO:0000313" key="2">
    <source>
        <dbReference type="EMBL" id="KIH58748.1"/>
    </source>
</evidence>
<dbReference type="PANTHER" id="PTHR46060">
    <property type="entry name" value="MARINER MOS1 TRANSPOSASE-LIKE PROTEIN"/>
    <property type="match status" value="1"/>
</dbReference>
<dbReference type="GO" id="GO:0003697">
    <property type="term" value="F:single-stranded DNA binding"/>
    <property type="evidence" value="ECO:0007669"/>
    <property type="project" value="TreeGrafter"/>
</dbReference>
<dbReference type="GO" id="GO:0044547">
    <property type="term" value="F:DNA topoisomerase binding"/>
    <property type="evidence" value="ECO:0007669"/>
    <property type="project" value="TreeGrafter"/>
</dbReference>
<proteinExistence type="predicted"/>
<dbReference type="GO" id="GO:0000729">
    <property type="term" value="P:DNA double-strand break processing"/>
    <property type="evidence" value="ECO:0007669"/>
    <property type="project" value="TreeGrafter"/>
</dbReference>
<dbReference type="Gene3D" id="3.30.420.10">
    <property type="entry name" value="Ribonuclease H-like superfamily/Ribonuclease H"/>
    <property type="match status" value="1"/>
</dbReference>
<dbReference type="GO" id="GO:0005634">
    <property type="term" value="C:nucleus"/>
    <property type="evidence" value="ECO:0007669"/>
    <property type="project" value="TreeGrafter"/>
</dbReference>
<keyword evidence="3" id="KW-1185">Reference proteome</keyword>
<dbReference type="Pfam" id="PF13412">
    <property type="entry name" value="HTH_24"/>
    <property type="match status" value="1"/>
</dbReference>
<dbReference type="GO" id="GO:0046975">
    <property type="term" value="F:histone H3K36 methyltransferase activity"/>
    <property type="evidence" value="ECO:0007669"/>
    <property type="project" value="TreeGrafter"/>
</dbReference>
<dbReference type="EMBL" id="KN732748">
    <property type="protein sequence ID" value="KIH58748.1"/>
    <property type="molecule type" value="Genomic_DNA"/>
</dbReference>
<dbReference type="InterPro" id="IPR052709">
    <property type="entry name" value="Transposase-MT_Hybrid"/>
</dbReference>
<dbReference type="GO" id="GO:0003690">
    <property type="term" value="F:double-stranded DNA binding"/>
    <property type="evidence" value="ECO:0007669"/>
    <property type="project" value="TreeGrafter"/>
</dbReference>
<dbReference type="Pfam" id="PF01359">
    <property type="entry name" value="Transposase_1"/>
    <property type="match status" value="1"/>
</dbReference>
<dbReference type="GO" id="GO:0035861">
    <property type="term" value="C:site of double-strand break"/>
    <property type="evidence" value="ECO:0007669"/>
    <property type="project" value="TreeGrafter"/>
</dbReference>
<keyword evidence="1" id="KW-0732">Signal</keyword>
<dbReference type="Proteomes" id="UP000054047">
    <property type="component" value="Unassembled WGS sequence"/>
</dbReference>
<dbReference type="GO" id="GO:0006303">
    <property type="term" value="P:double-strand break repair via nonhomologous end joining"/>
    <property type="evidence" value="ECO:0007669"/>
    <property type="project" value="TreeGrafter"/>
</dbReference>
<dbReference type="GO" id="GO:0044774">
    <property type="term" value="P:mitotic DNA integrity checkpoint signaling"/>
    <property type="evidence" value="ECO:0007669"/>
    <property type="project" value="TreeGrafter"/>
</dbReference>
<dbReference type="GO" id="GO:0000793">
    <property type="term" value="C:condensed chromosome"/>
    <property type="evidence" value="ECO:0007669"/>
    <property type="project" value="TreeGrafter"/>
</dbReference>
<gene>
    <name evidence="2" type="ORF">ANCDUO_11039</name>
</gene>
<dbReference type="InterPro" id="IPR036397">
    <property type="entry name" value="RNaseH_sf"/>
</dbReference>
<feature type="chain" id="PRO_5002159245" description="HTH iclR-type domain-containing protein" evidence="1">
    <location>
        <begin position="23"/>
        <end position="233"/>
    </location>
</feature>
<dbReference type="GO" id="GO:0015074">
    <property type="term" value="P:DNA integration"/>
    <property type="evidence" value="ECO:0007669"/>
    <property type="project" value="TreeGrafter"/>
</dbReference>